<dbReference type="RefSeq" id="WP_056957908.1">
    <property type="nucleotide sequence ID" value="NZ_AYYN01000002.1"/>
</dbReference>
<dbReference type="AlphaFoldDB" id="A0A0R2BH55"/>
<sequence>MKSKNLALTNGIVGLVGGIILLLGGWFVLGSAAGDVNSVGAMVAFLNCLKIAILVLGIYAAVYYKESDAVKSAPNVLLIVGGAIALIPFLGWVGGILAIIGGSLYLASLKNFQ</sequence>
<keyword evidence="1" id="KW-0472">Membrane</keyword>
<evidence type="ECO:0000256" key="1">
    <source>
        <dbReference type="SAM" id="Phobius"/>
    </source>
</evidence>
<protein>
    <recommendedName>
        <fullName evidence="4">Prophage Lp1 protein 6</fullName>
    </recommendedName>
</protein>
<accession>A0A0R2BH55</accession>
<evidence type="ECO:0000313" key="2">
    <source>
        <dbReference type="EMBL" id="KRM78101.1"/>
    </source>
</evidence>
<reference evidence="2 3" key="1">
    <citation type="journal article" date="2015" name="Genome Announc.">
        <title>Expanding the biotechnology potential of lactobacilli through comparative genomics of 213 strains and associated genera.</title>
        <authorList>
            <person name="Sun Z."/>
            <person name="Harris H.M."/>
            <person name="McCann A."/>
            <person name="Guo C."/>
            <person name="Argimon S."/>
            <person name="Zhang W."/>
            <person name="Yang X."/>
            <person name="Jeffery I.B."/>
            <person name="Cooney J.C."/>
            <person name="Kagawa T.F."/>
            <person name="Liu W."/>
            <person name="Song Y."/>
            <person name="Salvetti E."/>
            <person name="Wrobel A."/>
            <person name="Rasinkangas P."/>
            <person name="Parkhill J."/>
            <person name="Rea M.C."/>
            <person name="O'Sullivan O."/>
            <person name="Ritari J."/>
            <person name="Douillard F.P."/>
            <person name="Paul Ross R."/>
            <person name="Yang R."/>
            <person name="Briner A.E."/>
            <person name="Felis G.E."/>
            <person name="de Vos W.M."/>
            <person name="Barrangou R."/>
            <person name="Klaenhammer T.R."/>
            <person name="Caufield P.W."/>
            <person name="Cui Y."/>
            <person name="Zhang H."/>
            <person name="O'Toole P.W."/>
        </authorList>
    </citation>
    <scope>NUCLEOTIDE SEQUENCE [LARGE SCALE GENOMIC DNA]</scope>
    <source>
        <strain evidence="2 3">DSM 20452</strain>
    </source>
</reference>
<organism evidence="2 3">
    <name type="scientific">Ligilactobacillus murinus DSM 20452 = NBRC 14221</name>
    <dbReference type="NCBI Taxonomy" id="1423772"/>
    <lineage>
        <taxon>Bacteria</taxon>
        <taxon>Bacillati</taxon>
        <taxon>Bacillota</taxon>
        <taxon>Bacilli</taxon>
        <taxon>Lactobacillales</taxon>
        <taxon>Lactobacillaceae</taxon>
        <taxon>Ligilactobacillus</taxon>
    </lineage>
</organism>
<dbReference type="PATRIC" id="fig|1423772.3.peg.1717"/>
<keyword evidence="1" id="KW-1133">Transmembrane helix</keyword>
<feature type="transmembrane region" description="Helical" evidence="1">
    <location>
        <begin position="76"/>
        <end position="107"/>
    </location>
</feature>
<evidence type="ECO:0000313" key="3">
    <source>
        <dbReference type="Proteomes" id="UP000051612"/>
    </source>
</evidence>
<feature type="transmembrane region" description="Helical" evidence="1">
    <location>
        <begin position="7"/>
        <end position="29"/>
    </location>
</feature>
<name>A0A0R2BH55_9LACO</name>
<proteinExistence type="predicted"/>
<evidence type="ECO:0008006" key="4">
    <source>
        <dbReference type="Google" id="ProtNLM"/>
    </source>
</evidence>
<dbReference type="Proteomes" id="UP000051612">
    <property type="component" value="Unassembled WGS sequence"/>
</dbReference>
<comment type="caution">
    <text evidence="2">The sequence shown here is derived from an EMBL/GenBank/DDBJ whole genome shotgun (WGS) entry which is preliminary data.</text>
</comment>
<dbReference type="EMBL" id="AYYN01000002">
    <property type="protein sequence ID" value="KRM78101.1"/>
    <property type="molecule type" value="Genomic_DNA"/>
</dbReference>
<gene>
    <name evidence="2" type="ORF">FC48_GL001613</name>
</gene>
<keyword evidence="1" id="KW-0812">Transmembrane</keyword>
<feature type="transmembrane region" description="Helical" evidence="1">
    <location>
        <begin position="41"/>
        <end position="64"/>
    </location>
</feature>